<evidence type="ECO:0000313" key="1">
    <source>
        <dbReference type="EMBL" id="THH19504.1"/>
    </source>
</evidence>
<comment type="caution">
    <text evidence="1">The sequence shown here is derived from an EMBL/GenBank/DDBJ whole genome shotgun (WGS) entry which is preliminary data.</text>
</comment>
<reference evidence="1 2" key="1">
    <citation type="submission" date="2019-02" db="EMBL/GenBank/DDBJ databases">
        <title>Genome sequencing of the rare red list fungi Bondarzewia mesenterica.</title>
        <authorList>
            <person name="Buettner E."/>
            <person name="Kellner H."/>
        </authorList>
    </citation>
    <scope>NUCLEOTIDE SEQUENCE [LARGE SCALE GENOMIC DNA]</scope>
    <source>
        <strain evidence="1 2">DSM 108281</strain>
    </source>
</reference>
<accession>A0A4S4M349</accession>
<sequence>MEPRNPAKKVLGAHFATSDVVTHAECIYTGRLDETERINPRAHSRLTQHGIVVSVSSTRPRVPNAKHANTIVEHHRMTLKCRNMLMHAHDIRIAPDDFGVKIEFSAEVIVWVP</sequence>
<protein>
    <submittedName>
        <fullName evidence="1">Uncharacterized protein</fullName>
    </submittedName>
</protein>
<proteinExistence type="predicted"/>
<dbReference type="AlphaFoldDB" id="A0A4S4M349"/>
<name>A0A4S4M349_9AGAM</name>
<organism evidence="1 2">
    <name type="scientific">Bondarzewia mesenterica</name>
    <dbReference type="NCBI Taxonomy" id="1095465"/>
    <lineage>
        <taxon>Eukaryota</taxon>
        <taxon>Fungi</taxon>
        <taxon>Dikarya</taxon>
        <taxon>Basidiomycota</taxon>
        <taxon>Agaricomycotina</taxon>
        <taxon>Agaricomycetes</taxon>
        <taxon>Russulales</taxon>
        <taxon>Bondarzewiaceae</taxon>
        <taxon>Bondarzewia</taxon>
    </lineage>
</organism>
<keyword evidence="2" id="KW-1185">Reference proteome</keyword>
<evidence type="ECO:0000313" key="2">
    <source>
        <dbReference type="Proteomes" id="UP000310158"/>
    </source>
</evidence>
<dbReference type="EMBL" id="SGPL01000043">
    <property type="protein sequence ID" value="THH19504.1"/>
    <property type="molecule type" value="Genomic_DNA"/>
</dbReference>
<dbReference type="Proteomes" id="UP000310158">
    <property type="component" value="Unassembled WGS sequence"/>
</dbReference>
<gene>
    <name evidence="1" type="ORF">EW146_g1675</name>
</gene>